<sequence length="333" mass="35634">MQPRVQQGAEEDGPGEAPAADLASLAARVRAAAERRDHAAVAALLAEASAGYEAYAAAGPADVSRALQTEVSVSSIVRASALALEARVARLAEGLSSGFVQGLLGLLPQAGGGPGGIDLCALADRFQAAHTARFPPALSPSAYARYSASRAAEGGAADARPPGAPQRARAADPPGEQVVERRRYEALTMCGAELQEQRKQALLQRIAELSRGGFYPLAFVFLKPGNFTQTVHAIFDIAQLYAEGAITIRKYTDRAEQQRLYAVHNLQIDPDRHEYESLYVRSKSYFCDTQQSNDQGDSAHCSEFSPAVWKGLSTVLSMDMDRAKKLSQKFGIQ</sequence>
<protein>
    <submittedName>
        <fullName evidence="2">Uncharacterized protein</fullName>
    </submittedName>
</protein>
<feature type="region of interest" description="Disordered" evidence="1">
    <location>
        <begin position="154"/>
        <end position="177"/>
    </location>
</feature>
<dbReference type="OrthoDB" id="10373248at2759"/>
<name>A0A132NSQ4_GIAIN</name>
<feature type="region of interest" description="Disordered" evidence="1">
    <location>
        <begin position="1"/>
        <end position="20"/>
    </location>
</feature>
<proteinExistence type="predicted"/>
<evidence type="ECO:0000256" key="1">
    <source>
        <dbReference type="SAM" id="MobiDB-lite"/>
    </source>
</evidence>
<dbReference type="Proteomes" id="UP000070089">
    <property type="component" value="Unassembled WGS sequence"/>
</dbReference>
<comment type="caution">
    <text evidence="2">The sequence shown here is derived from an EMBL/GenBank/DDBJ whole genome shotgun (WGS) entry which is preliminary data.</text>
</comment>
<dbReference type="VEuPathDB" id="GiardiaDB:QR46_3279"/>
<accession>A0A132NSQ4</accession>
<reference evidence="2 3" key="1">
    <citation type="journal article" date="2015" name="Mol. Biochem. Parasitol.">
        <title>Identification of polymorphic genes for use in assemblage B genotyping assays through comparative genomics of multiple assemblage B Giardia duodenalis isolates.</title>
        <authorList>
            <person name="Wielinga C."/>
            <person name="Thompson R.C."/>
            <person name="Monis P."/>
            <person name="Ryan U."/>
        </authorList>
    </citation>
    <scope>NUCLEOTIDE SEQUENCE [LARGE SCALE GENOMIC DNA]</scope>
    <source>
        <strain evidence="2 3">BAH15c1</strain>
    </source>
</reference>
<dbReference type="EMBL" id="JXTI01000102">
    <property type="protein sequence ID" value="KWX12722.1"/>
    <property type="molecule type" value="Genomic_DNA"/>
</dbReference>
<feature type="compositionally biased region" description="Low complexity" evidence="1">
    <location>
        <begin position="154"/>
        <end position="175"/>
    </location>
</feature>
<evidence type="ECO:0000313" key="3">
    <source>
        <dbReference type="Proteomes" id="UP000070089"/>
    </source>
</evidence>
<dbReference type="AlphaFoldDB" id="A0A132NSQ4"/>
<evidence type="ECO:0000313" key="2">
    <source>
        <dbReference type="EMBL" id="KWX12722.1"/>
    </source>
</evidence>
<gene>
    <name evidence="2" type="ORF">QR46_3279</name>
</gene>
<organism evidence="2 3">
    <name type="scientific">Giardia duodenalis assemblage B</name>
    <dbReference type="NCBI Taxonomy" id="1394984"/>
    <lineage>
        <taxon>Eukaryota</taxon>
        <taxon>Metamonada</taxon>
        <taxon>Diplomonadida</taxon>
        <taxon>Hexamitidae</taxon>
        <taxon>Giardiinae</taxon>
        <taxon>Giardia</taxon>
    </lineage>
</organism>